<accession>A0A4Q5J373</accession>
<dbReference type="PANTHER" id="PTHR31793:SF24">
    <property type="entry name" value="LONG-CHAIN ACYL-COA THIOESTERASE FADM"/>
    <property type="match status" value="1"/>
</dbReference>
<dbReference type="OrthoDB" id="9799036at2"/>
<gene>
    <name evidence="1" type="ORF">ETU37_09025</name>
</gene>
<dbReference type="SUPFAM" id="SSF54637">
    <property type="entry name" value="Thioesterase/thiol ester dehydrase-isomerase"/>
    <property type="match status" value="1"/>
</dbReference>
<dbReference type="AlphaFoldDB" id="A0A4Q5J373"/>
<comment type="caution">
    <text evidence="1">The sequence shown here is derived from an EMBL/GenBank/DDBJ whole genome shotgun (WGS) entry which is preliminary data.</text>
</comment>
<dbReference type="GO" id="GO:0047617">
    <property type="term" value="F:fatty acyl-CoA hydrolase activity"/>
    <property type="evidence" value="ECO:0007669"/>
    <property type="project" value="TreeGrafter"/>
</dbReference>
<dbReference type="RefSeq" id="WP_129986876.1">
    <property type="nucleotide sequence ID" value="NZ_SDPU01000020.1"/>
</dbReference>
<dbReference type="Gene3D" id="3.10.129.10">
    <property type="entry name" value="Hotdog Thioesterase"/>
    <property type="match status" value="1"/>
</dbReference>
<evidence type="ECO:0000313" key="2">
    <source>
        <dbReference type="Proteomes" id="UP000291189"/>
    </source>
</evidence>
<dbReference type="InterPro" id="IPR050563">
    <property type="entry name" value="4-hydroxybenzoyl-CoA_TE"/>
</dbReference>
<sequence>MSAHEYVCHVRFSDVDVYGHVNNVKYFEYYQEARIDFLKVMREADQPHLATVVARIDVDYKRPILFRPEPYVVRTRVARVGTSSYALDSEIVDGSGDAAVVLSRASAVLVAYDLSSQRSRPLTERERDVLTGATGG</sequence>
<keyword evidence="2" id="KW-1185">Reference proteome</keyword>
<dbReference type="InterPro" id="IPR029069">
    <property type="entry name" value="HotDog_dom_sf"/>
</dbReference>
<dbReference type="Proteomes" id="UP000291189">
    <property type="component" value="Unassembled WGS sequence"/>
</dbReference>
<name>A0A4Q5J373_9ACTN</name>
<proteinExistence type="predicted"/>
<evidence type="ECO:0000313" key="1">
    <source>
        <dbReference type="EMBL" id="RYU13057.1"/>
    </source>
</evidence>
<dbReference type="CDD" id="cd00586">
    <property type="entry name" value="4HBT"/>
    <property type="match status" value="1"/>
</dbReference>
<reference evidence="1 2" key="1">
    <citation type="submission" date="2019-01" db="EMBL/GenBank/DDBJ databases">
        <title>Nocardioides guangzhouensis sp. nov., an actinobacterium isolated from soil.</title>
        <authorList>
            <person name="Fu Y."/>
            <person name="Cai Y."/>
            <person name="Lin Z."/>
            <person name="Chen P."/>
        </authorList>
    </citation>
    <scope>NUCLEOTIDE SEQUENCE [LARGE SCALE GENOMIC DNA]</scope>
    <source>
        <strain evidence="1 2">NBRC 105384</strain>
    </source>
</reference>
<dbReference type="Pfam" id="PF13279">
    <property type="entry name" value="4HBT_2"/>
    <property type="match status" value="1"/>
</dbReference>
<protein>
    <submittedName>
        <fullName evidence="1">Acyl-CoA thioesterase</fullName>
    </submittedName>
</protein>
<dbReference type="EMBL" id="SDPU01000020">
    <property type="protein sequence ID" value="RYU13057.1"/>
    <property type="molecule type" value="Genomic_DNA"/>
</dbReference>
<dbReference type="PANTHER" id="PTHR31793">
    <property type="entry name" value="4-HYDROXYBENZOYL-COA THIOESTERASE FAMILY MEMBER"/>
    <property type="match status" value="1"/>
</dbReference>
<organism evidence="1 2">
    <name type="scientific">Nocardioides iriomotensis</name>
    <dbReference type="NCBI Taxonomy" id="715784"/>
    <lineage>
        <taxon>Bacteria</taxon>
        <taxon>Bacillati</taxon>
        <taxon>Actinomycetota</taxon>
        <taxon>Actinomycetes</taxon>
        <taxon>Propionibacteriales</taxon>
        <taxon>Nocardioidaceae</taxon>
        <taxon>Nocardioides</taxon>
    </lineage>
</organism>